<reference evidence="1 2" key="1">
    <citation type="submission" date="2018-01" db="EMBL/GenBank/DDBJ databases">
        <title>Complete genome sequence of G25-42.</title>
        <authorList>
            <person name="Zheng Z."/>
            <person name="Sun M."/>
        </authorList>
    </citation>
    <scope>NUCLEOTIDE SEQUENCE [LARGE SCALE GENOMIC DNA]</scope>
    <source>
        <strain evidence="1 2">G25-42</strain>
    </source>
</reference>
<evidence type="ECO:0008006" key="3">
    <source>
        <dbReference type="Google" id="ProtNLM"/>
    </source>
</evidence>
<evidence type="ECO:0000313" key="1">
    <source>
        <dbReference type="EMBL" id="RVU60709.1"/>
    </source>
</evidence>
<dbReference type="Proteomes" id="UP000286687">
    <property type="component" value="Unassembled WGS sequence"/>
</dbReference>
<dbReference type="Pfam" id="PF14271">
    <property type="entry name" value="DUF4359"/>
    <property type="match status" value="1"/>
</dbReference>
<gene>
    <name evidence="1" type="ORF">BM74_30005</name>
</gene>
<evidence type="ECO:0000313" key="2">
    <source>
        <dbReference type="Proteomes" id="UP000286687"/>
    </source>
</evidence>
<name>A0A437SBD8_BACTU</name>
<proteinExistence type="predicted"/>
<dbReference type="InterPro" id="IPR025578">
    <property type="entry name" value="DUF4359"/>
</dbReference>
<accession>A0A437SBD8</accession>
<dbReference type="RefSeq" id="WP_127814601.1">
    <property type="nucleotide sequence ID" value="NZ_LDER01000373.1"/>
</dbReference>
<dbReference type="AlphaFoldDB" id="A0A437SBD8"/>
<comment type="caution">
    <text evidence="1">The sequence shown here is derived from an EMBL/GenBank/DDBJ whole genome shotgun (WGS) entry which is preliminary data.</text>
</comment>
<dbReference type="EMBL" id="LDER01000373">
    <property type="protein sequence ID" value="RVU60709.1"/>
    <property type="molecule type" value="Genomic_DNA"/>
</dbReference>
<sequence>MKKKYIVIAPIIFLFVYLVYSNPSKGEYTNWAAKQFMEFNDVSKKLKEVEEENQESLLSDLILSGKKLAEKYIEPQAELVIHHHTKRDNYILFSTYTTEFDFGEEHYKYVCVGFSKTFIHLEMQKEENKSVK</sequence>
<protein>
    <recommendedName>
        <fullName evidence="3">DUF4359 domain-containing protein</fullName>
    </recommendedName>
</protein>
<organism evidence="1 2">
    <name type="scientific">Bacillus thuringiensis</name>
    <dbReference type="NCBI Taxonomy" id="1428"/>
    <lineage>
        <taxon>Bacteria</taxon>
        <taxon>Bacillati</taxon>
        <taxon>Bacillota</taxon>
        <taxon>Bacilli</taxon>
        <taxon>Bacillales</taxon>
        <taxon>Bacillaceae</taxon>
        <taxon>Bacillus</taxon>
        <taxon>Bacillus cereus group</taxon>
    </lineage>
</organism>